<evidence type="ECO:0000256" key="1">
    <source>
        <dbReference type="PROSITE-ProRule" id="PRU00708"/>
    </source>
</evidence>
<organism evidence="2 3">
    <name type="scientific">Zizania palustris</name>
    <name type="common">Northern wild rice</name>
    <dbReference type="NCBI Taxonomy" id="103762"/>
    <lineage>
        <taxon>Eukaryota</taxon>
        <taxon>Viridiplantae</taxon>
        <taxon>Streptophyta</taxon>
        <taxon>Embryophyta</taxon>
        <taxon>Tracheophyta</taxon>
        <taxon>Spermatophyta</taxon>
        <taxon>Magnoliopsida</taxon>
        <taxon>Liliopsida</taxon>
        <taxon>Poales</taxon>
        <taxon>Poaceae</taxon>
        <taxon>BOP clade</taxon>
        <taxon>Oryzoideae</taxon>
        <taxon>Oryzeae</taxon>
        <taxon>Zizaniinae</taxon>
        <taxon>Zizania</taxon>
    </lineage>
</organism>
<keyword evidence="3" id="KW-1185">Reference proteome</keyword>
<feature type="repeat" description="PPR" evidence="1">
    <location>
        <begin position="35"/>
        <end position="69"/>
    </location>
</feature>
<dbReference type="AlphaFoldDB" id="A0A8J5WEG3"/>
<protein>
    <recommendedName>
        <fullName evidence="4">Pentatricopeptide repeat-containing protein</fullName>
    </recommendedName>
</protein>
<dbReference type="InterPro" id="IPR046960">
    <property type="entry name" value="PPR_At4g14850-like_plant"/>
</dbReference>
<gene>
    <name evidence="2" type="ORF">GUJ93_ZPchr0010g7346</name>
</gene>
<dbReference type="PANTHER" id="PTHR47926">
    <property type="entry name" value="PENTATRICOPEPTIDE REPEAT-CONTAINING PROTEIN"/>
    <property type="match status" value="1"/>
</dbReference>
<dbReference type="Pfam" id="PF01535">
    <property type="entry name" value="PPR"/>
    <property type="match status" value="2"/>
</dbReference>
<dbReference type="NCBIfam" id="TIGR00756">
    <property type="entry name" value="PPR"/>
    <property type="match status" value="1"/>
</dbReference>
<sequence length="146" mass="16143">MGALRLPRAPTTAALAGVPRRFTATEGEAPPRRPNMAHLNALITAYGRRGRLRDAQLLFDQMPRRDVISWTALLTAYADVGDMASARLVFDDIPRRNAPSWNALLSVYLRAARPRARARALLQDADQERVLLRLHHLGARQGGDAA</sequence>
<dbReference type="InterPro" id="IPR002885">
    <property type="entry name" value="PPR_rpt"/>
</dbReference>
<accession>A0A8J5WEG3</accession>
<evidence type="ECO:0000313" key="3">
    <source>
        <dbReference type="Proteomes" id="UP000729402"/>
    </source>
</evidence>
<comment type="caution">
    <text evidence="2">The sequence shown here is derived from an EMBL/GenBank/DDBJ whole genome shotgun (WGS) entry which is preliminary data.</text>
</comment>
<dbReference type="Proteomes" id="UP000729402">
    <property type="component" value="Unassembled WGS sequence"/>
</dbReference>
<dbReference type="EMBL" id="JAAALK010000082">
    <property type="protein sequence ID" value="KAG8086724.1"/>
    <property type="molecule type" value="Genomic_DNA"/>
</dbReference>
<dbReference type="GO" id="GO:0003723">
    <property type="term" value="F:RNA binding"/>
    <property type="evidence" value="ECO:0007669"/>
    <property type="project" value="InterPro"/>
</dbReference>
<dbReference type="GO" id="GO:0009451">
    <property type="term" value="P:RNA modification"/>
    <property type="evidence" value="ECO:0007669"/>
    <property type="project" value="InterPro"/>
</dbReference>
<evidence type="ECO:0008006" key="4">
    <source>
        <dbReference type="Google" id="ProtNLM"/>
    </source>
</evidence>
<reference evidence="2" key="2">
    <citation type="submission" date="2021-02" db="EMBL/GenBank/DDBJ databases">
        <authorList>
            <person name="Kimball J.A."/>
            <person name="Haas M.W."/>
            <person name="Macchietto M."/>
            <person name="Kono T."/>
            <person name="Duquette J."/>
            <person name="Shao M."/>
        </authorList>
    </citation>
    <scope>NUCLEOTIDE SEQUENCE</scope>
    <source>
        <tissue evidence="2">Fresh leaf tissue</tissue>
    </source>
</reference>
<name>A0A8J5WEG3_ZIZPA</name>
<proteinExistence type="predicted"/>
<dbReference type="PROSITE" id="PS51375">
    <property type="entry name" value="PPR"/>
    <property type="match status" value="1"/>
</dbReference>
<dbReference type="OrthoDB" id="185373at2759"/>
<evidence type="ECO:0000313" key="2">
    <source>
        <dbReference type="EMBL" id="KAG8086724.1"/>
    </source>
</evidence>
<reference evidence="2" key="1">
    <citation type="journal article" date="2021" name="bioRxiv">
        <title>Whole Genome Assembly and Annotation of Northern Wild Rice, Zizania palustris L., Supports a Whole Genome Duplication in the Zizania Genus.</title>
        <authorList>
            <person name="Haas M."/>
            <person name="Kono T."/>
            <person name="Macchietto M."/>
            <person name="Millas R."/>
            <person name="McGilp L."/>
            <person name="Shao M."/>
            <person name="Duquette J."/>
            <person name="Hirsch C.N."/>
            <person name="Kimball J."/>
        </authorList>
    </citation>
    <scope>NUCLEOTIDE SEQUENCE</scope>
    <source>
        <tissue evidence="2">Fresh leaf tissue</tissue>
    </source>
</reference>